<evidence type="ECO:0008006" key="4">
    <source>
        <dbReference type="Google" id="ProtNLM"/>
    </source>
</evidence>
<proteinExistence type="predicted"/>
<sequence length="242" mass="27983">MDYNDRILDFLSGDISEVDQKKLAEDLNNNDELQEDFKLQKEILHTIKMGDDDTLDFRSQLKDISGEFLNEKNSRLRIRPAYWLAAASVITLLSVSTFLGLFRSDKYVGDQMFLEYYEPYGINIQVRGDHAEEDITKAISLYQAGNTEKALKEFERLKIENSEMSGFFLALCEIELGNIEEAQKELEKIGKNAIFYSDHINWYLSLCYLKQEEISKAKALFEEIALSNNEYADKAARILKKL</sequence>
<evidence type="ECO:0000256" key="1">
    <source>
        <dbReference type="SAM" id="Phobius"/>
    </source>
</evidence>
<name>A0ABS5K1N8_9BACT</name>
<accession>A0ABS5K1N8</accession>
<evidence type="ECO:0000313" key="3">
    <source>
        <dbReference type="Proteomes" id="UP000708576"/>
    </source>
</evidence>
<keyword evidence="1" id="KW-0472">Membrane</keyword>
<dbReference type="SUPFAM" id="SSF48452">
    <property type="entry name" value="TPR-like"/>
    <property type="match status" value="1"/>
</dbReference>
<feature type="transmembrane region" description="Helical" evidence="1">
    <location>
        <begin position="81"/>
        <end position="102"/>
    </location>
</feature>
<dbReference type="Proteomes" id="UP000708576">
    <property type="component" value="Unassembled WGS sequence"/>
</dbReference>
<reference evidence="2 3" key="1">
    <citation type="journal article" date="2015" name="Int. J. Syst. Evol. Microbiol.">
        <title>Carboxylicivirga linearis sp. nov., isolated from a sea cucumber culture pond.</title>
        <authorList>
            <person name="Wang F.Q."/>
            <person name="Zhou Y.X."/>
            <person name="Lin X.Z."/>
            <person name="Chen G.J."/>
            <person name="Du Z.J."/>
        </authorList>
    </citation>
    <scope>NUCLEOTIDE SEQUENCE [LARGE SCALE GENOMIC DNA]</scope>
    <source>
        <strain evidence="2 3">FB218</strain>
    </source>
</reference>
<keyword evidence="1" id="KW-1133">Transmembrane helix</keyword>
<organism evidence="2 3">
    <name type="scientific">Carboxylicivirga linearis</name>
    <dbReference type="NCBI Taxonomy" id="1628157"/>
    <lineage>
        <taxon>Bacteria</taxon>
        <taxon>Pseudomonadati</taxon>
        <taxon>Bacteroidota</taxon>
        <taxon>Bacteroidia</taxon>
        <taxon>Marinilabiliales</taxon>
        <taxon>Marinilabiliaceae</taxon>
        <taxon>Carboxylicivirga</taxon>
    </lineage>
</organism>
<dbReference type="EMBL" id="JAGUCO010000037">
    <property type="protein sequence ID" value="MBS2101061.1"/>
    <property type="molecule type" value="Genomic_DNA"/>
</dbReference>
<keyword evidence="3" id="KW-1185">Reference proteome</keyword>
<protein>
    <recommendedName>
        <fullName evidence="4">Tetratricopeptide repeat protein</fullName>
    </recommendedName>
</protein>
<dbReference type="RefSeq" id="WP_212220117.1">
    <property type="nucleotide sequence ID" value="NZ_JAGUCO010000037.1"/>
</dbReference>
<gene>
    <name evidence="2" type="ORF">KEM10_22440</name>
</gene>
<dbReference type="InterPro" id="IPR011990">
    <property type="entry name" value="TPR-like_helical_dom_sf"/>
</dbReference>
<keyword evidence="1" id="KW-0812">Transmembrane</keyword>
<comment type="caution">
    <text evidence="2">The sequence shown here is derived from an EMBL/GenBank/DDBJ whole genome shotgun (WGS) entry which is preliminary data.</text>
</comment>
<dbReference type="Gene3D" id="1.25.40.10">
    <property type="entry name" value="Tetratricopeptide repeat domain"/>
    <property type="match status" value="1"/>
</dbReference>
<evidence type="ECO:0000313" key="2">
    <source>
        <dbReference type="EMBL" id="MBS2101061.1"/>
    </source>
</evidence>